<organism evidence="6 7">
    <name type="scientific">Gnomoniopsis smithogilvyi</name>
    <dbReference type="NCBI Taxonomy" id="1191159"/>
    <lineage>
        <taxon>Eukaryota</taxon>
        <taxon>Fungi</taxon>
        <taxon>Dikarya</taxon>
        <taxon>Ascomycota</taxon>
        <taxon>Pezizomycotina</taxon>
        <taxon>Sordariomycetes</taxon>
        <taxon>Sordariomycetidae</taxon>
        <taxon>Diaporthales</taxon>
        <taxon>Gnomoniaceae</taxon>
        <taxon>Gnomoniopsis</taxon>
    </lineage>
</organism>
<evidence type="ECO:0000313" key="7">
    <source>
        <dbReference type="Proteomes" id="UP001140453"/>
    </source>
</evidence>
<feature type="repeat" description="ANK" evidence="3">
    <location>
        <begin position="731"/>
        <end position="763"/>
    </location>
</feature>
<dbReference type="PANTHER" id="PTHR24180">
    <property type="entry name" value="CYCLIN-DEPENDENT KINASE INHIBITOR 2C-RELATED"/>
    <property type="match status" value="1"/>
</dbReference>
<keyword evidence="2 3" id="KW-0040">ANK repeat</keyword>
<gene>
    <name evidence="6" type="ORF">N0V93_007878</name>
</gene>
<dbReference type="SMART" id="SM00248">
    <property type="entry name" value="ANK"/>
    <property type="match status" value="8"/>
</dbReference>
<dbReference type="Pfam" id="PF12796">
    <property type="entry name" value="Ank_2"/>
    <property type="match status" value="2"/>
</dbReference>
<dbReference type="Proteomes" id="UP001140453">
    <property type="component" value="Unassembled WGS sequence"/>
</dbReference>
<feature type="compositionally biased region" description="Polar residues" evidence="4">
    <location>
        <begin position="446"/>
        <end position="462"/>
    </location>
</feature>
<dbReference type="PROSITE" id="PS50297">
    <property type="entry name" value="ANK_REP_REGION"/>
    <property type="match status" value="3"/>
</dbReference>
<dbReference type="SMART" id="SM00220">
    <property type="entry name" value="S_TKc"/>
    <property type="match status" value="1"/>
</dbReference>
<evidence type="ECO:0000256" key="4">
    <source>
        <dbReference type="SAM" id="MobiDB-lite"/>
    </source>
</evidence>
<dbReference type="GO" id="GO:0004672">
    <property type="term" value="F:protein kinase activity"/>
    <property type="evidence" value="ECO:0007669"/>
    <property type="project" value="InterPro"/>
</dbReference>
<keyword evidence="1" id="KW-0677">Repeat</keyword>
<dbReference type="InterPro" id="IPR002110">
    <property type="entry name" value="Ankyrin_rpt"/>
</dbReference>
<dbReference type="Pfam" id="PF00023">
    <property type="entry name" value="Ank"/>
    <property type="match status" value="1"/>
</dbReference>
<dbReference type="SUPFAM" id="SSF56112">
    <property type="entry name" value="Protein kinase-like (PK-like)"/>
    <property type="match status" value="1"/>
</dbReference>
<feature type="repeat" description="ANK" evidence="3">
    <location>
        <begin position="649"/>
        <end position="681"/>
    </location>
</feature>
<keyword evidence="7" id="KW-1185">Reference proteome</keyword>
<sequence length="1204" mass="134696">MLCQTLYFLRVRFIFNCTAYSYYSRIFQSVFQGEACTESQEVHKADTSNPEPVFVLHLILIDTQSIRANMNDGNGTLSFTLPTRSRTKSVPLSAFQMIRDVRSRHSPDGDVHLMEDRQQALDAIILMLSSNKRISGPAVLIPPGKELGQGAQFFVYQMDMHYIEPSGEQAVIAVAVKQPKFDLDSTGHEKFNLAGPRARRHLEHMMLEIKALTTLSLWRHPNIVRLLSWSYDEFNVHGPITLVVELASSDVAKYLAANGPDISWPQRSDICSQVAAGLDAIHEVMMVHGDLKPHNVLIFEDKEQDERVIAKLADFGLSAGDLRDGNSSSKESEDRKRLGGTPGWQAPEVERGEYLNAEELQKADNYSFGLLAWSIMCGSGSSPSKLNKQKRDAVLDIEVQKAKDIVSFQDKKSLVSFPLGIRLLLQELSKERPYTVSDLFKPDNTPIRTSSGNQAEDETFSNSRNETEMEWEDHYLPDFFVTALKSRFLDDQESIPPSLLFAFFLLLTAREQEYTGKPTPGVPIVSPLAVLFAAADRGHKPAQACVALVSEYYAADITANIKEHFVDSLENGIRIGSIASRQWLERIQPEKVKVAMQKFRNRGGNAELFLDSRLNGLELHRLARFGTIEELMDYLDSNPNYDIDELSHFGETPLFFACARGSYDIASELLGRGARASVRCTDFRITCLHWLFSFEPNSQPLILQKLIENGADINARAIQTMPLPYYPYNLPAGTPLHWAVVLDAHDTIKTLIDNGASPLIRDKSDPYAHDREVMALDKFGWPHYEPYCIAAKAPLGLSPLDYAAMNHSHCIFETMLESGKPFSVLGVDEEGFNVLHRLSAPSVRRLRSGLRFSALPFRGNQERRTAKLHRTLTAIMALGGGQGLNHLSTPSPSSHKPTKLWTRPLSRRAVRDFTPLTMAIYNEKVDVVQALITAGADVHMQNQEGRTPLRCLVPEDAIALQNLKALKAAGVDLTHKDEHGNTVLYKAACIIFHHGGFTVYDLLLSSGCDIAEVDMDPKSPRKGLSLFRIIAHQSSRRGGMVYMDANRTECDKGLAALLVKFVCCHENIEKRTEVLEKPDCRGETLLCCLSRLMLPQSCEVLIRYGVDVNALSTIGPFDYYLPSRFAQIAWGPRDALDRSVSERHGTALDVATIGKDREVKNFMKKNVGWKSGPRRDDIWMNDLIRGFDAVIELLTMNGGLRVST</sequence>
<dbReference type="PANTHER" id="PTHR24180:SF45">
    <property type="entry name" value="POLY [ADP-RIBOSE] POLYMERASE TANKYRASE"/>
    <property type="match status" value="1"/>
</dbReference>
<dbReference type="GO" id="GO:0005524">
    <property type="term" value="F:ATP binding"/>
    <property type="evidence" value="ECO:0007669"/>
    <property type="project" value="InterPro"/>
</dbReference>
<dbReference type="Gene3D" id="1.25.40.20">
    <property type="entry name" value="Ankyrin repeat-containing domain"/>
    <property type="match status" value="2"/>
</dbReference>
<dbReference type="SUPFAM" id="SSF48403">
    <property type="entry name" value="Ankyrin repeat"/>
    <property type="match status" value="2"/>
</dbReference>
<dbReference type="InterPro" id="IPR036770">
    <property type="entry name" value="Ankyrin_rpt-contain_sf"/>
</dbReference>
<dbReference type="InterPro" id="IPR011009">
    <property type="entry name" value="Kinase-like_dom_sf"/>
</dbReference>
<dbReference type="InterPro" id="IPR051637">
    <property type="entry name" value="Ank_repeat_dom-contain_49"/>
</dbReference>
<evidence type="ECO:0000256" key="1">
    <source>
        <dbReference type="ARBA" id="ARBA00022737"/>
    </source>
</evidence>
<evidence type="ECO:0000313" key="6">
    <source>
        <dbReference type="EMBL" id="KAJ4387289.1"/>
    </source>
</evidence>
<reference evidence="6" key="1">
    <citation type="submission" date="2022-10" db="EMBL/GenBank/DDBJ databases">
        <title>Tapping the CABI collections for fungal endophytes: first genome assemblies for Collariella, Neodidymelliopsis, Ascochyta clinopodiicola, Didymella pomorum, Didymosphaeria variabile, Neocosmospora piperis and Neocucurbitaria cava.</title>
        <authorList>
            <person name="Hill R."/>
        </authorList>
    </citation>
    <scope>NUCLEOTIDE SEQUENCE</scope>
    <source>
        <strain evidence="6">IMI 355082</strain>
    </source>
</reference>
<dbReference type="PROSITE" id="PS50088">
    <property type="entry name" value="ANK_REPEAT"/>
    <property type="match status" value="3"/>
</dbReference>
<dbReference type="OrthoDB" id="4062651at2759"/>
<comment type="caution">
    <text evidence="6">The sequence shown here is derived from an EMBL/GenBank/DDBJ whole genome shotgun (WGS) entry which is preliminary data.</text>
</comment>
<protein>
    <recommendedName>
        <fullName evidence="5">Protein kinase domain-containing protein</fullName>
    </recommendedName>
</protein>
<name>A0A9W9CUC5_9PEZI</name>
<feature type="region of interest" description="Disordered" evidence="4">
    <location>
        <begin position="323"/>
        <end position="345"/>
    </location>
</feature>
<dbReference type="PROSITE" id="PS00108">
    <property type="entry name" value="PROTEIN_KINASE_ST"/>
    <property type="match status" value="1"/>
</dbReference>
<feature type="repeat" description="ANK" evidence="3">
    <location>
        <begin position="911"/>
        <end position="943"/>
    </location>
</feature>
<feature type="domain" description="Protein kinase" evidence="5">
    <location>
        <begin position="141"/>
        <end position="460"/>
    </location>
</feature>
<feature type="region of interest" description="Disordered" evidence="4">
    <location>
        <begin position="439"/>
        <end position="462"/>
    </location>
</feature>
<dbReference type="PROSITE" id="PS50011">
    <property type="entry name" value="PROTEIN_KINASE_DOM"/>
    <property type="match status" value="1"/>
</dbReference>
<dbReference type="InterPro" id="IPR000719">
    <property type="entry name" value="Prot_kinase_dom"/>
</dbReference>
<dbReference type="AlphaFoldDB" id="A0A9W9CUC5"/>
<evidence type="ECO:0000256" key="3">
    <source>
        <dbReference type="PROSITE-ProRule" id="PRU00023"/>
    </source>
</evidence>
<evidence type="ECO:0000256" key="2">
    <source>
        <dbReference type="ARBA" id="ARBA00023043"/>
    </source>
</evidence>
<dbReference type="InterPro" id="IPR008271">
    <property type="entry name" value="Ser/Thr_kinase_AS"/>
</dbReference>
<dbReference type="EMBL" id="JAPEVB010000005">
    <property type="protein sequence ID" value="KAJ4387289.1"/>
    <property type="molecule type" value="Genomic_DNA"/>
</dbReference>
<proteinExistence type="predicted"/>
<dbReference type="Gene3D" id="1.10.510.10">
    <property type="entry name" value="Transferase(Phosphotransferase) domain 1"/>
    <property type="match status" value="1"/>
</dbReference>
<dbReference type="PRINTS" id="PR01415">
    <property type="entry name" value="ANKYRIN"/>
</dbReference>
<accession>A0A9W9CUC5</accession>
<dbReference type="Pfam" id="PF00069">
    <property type="entry name" value="Pkinase"/>
    <property type="match status" value="1"/>
</dbReference>
<evidence type="ECO:0000259" key="5">
    <source>
        <dbReference type="PROSITE" id="PS50011"/>
    </source>
</evidence>